<gene>
    <name evidence="7" type="ORF">SAMN02746009_03653</name>
</gene>
<dbReference type="OrthoDB" id="9781704at2"/>
<dbReference type="PANTHER" id="PTHR36204:SF1">
    <property type="entry name" value="N-ACETYLMANNOSAMINE-6-PHOSPHATE 2-EPIMERASE-RELATED"/>
    <property type="match status" value="1"/>
</dbReference>
<keyword evidence="6" id="KW-0119">Carbohydrate metabolism</keyword>
<dbReference type="Pfam" id="PF04131">
    <property type="entry name" value="NanE"/>
    <property type="match status" value="1"/>
</dbReference>
<evidence type="ECO:0000313" key="7">
    <source>
        <dbReference type="EMBL" id="SHL93761.1"/>
    </source>
</evidence>
<dbReference type="GO" id="GO:0019262">
    <property type="term" value="P:N-acetylneuraminate catabolic process"/>
    <property type="evidence" value="ECO:0007669"/>
    <property type="project" value="UniProtKB-UniPathway"/>
</dbReference>
<keyword evidence="8" id="KW-1185">Reference proteome</keyword>
<evidence type="ECO:0000256" key="3">
    <source>
        <dbReference type="ARBA" id="ARBA00005081"/>
    </source>
</evidence>
<sequence length="236" mass="24325">MKHYSRTLPWPALRGGLIVSCQAEGDSPFNSPEGVALFARAAVLGGAVGIRSEGLDKTRRILTEVTVPVIGLLKSSFADGTVCITGTLAGVRALAEMSCAIVAIDGTLRTRENLNGPDFIRQVKTEVGCLVMADIATVAEGEACVAAGADCLSTTLSGYTPETAHLNAAGPDLALVRELAARVRVPVFAEGRLNTPADAAAARQAGAWAVVAGSAITRPTLITEWYVQALQAGPAA</sequence>
<dbReference type="CDD" id="cd04729">
    <property type="entry name" value="NanE"/>
    <property type="match status" value="1"/>
</dbReference>
<dbReference type="NCBIfam" id="NF002231">
    <property type="entry name" value="PRK01130.1"/>
    <property type="match status" value="1"/>
</dbReference>
<evidence type="ECO:0000256" key="1">
    <source>
        <dbReference type="ARBA" id="ARBA00000056"/>
    </source>
</evidence>
<reference evidence="8" key="1">
    <citation type="submission" date="2016-11" db="EMBL/GenBank/DDBJ databases">
        <authorList>
            <person name="Varghese N."/>
            <person name="Submissions S."/>
        </authorList>
    </citation>
    <scope>NUCLEOTIDE SEQUENCE [LARGE SCALE GENOMIC DNA]</scope>
    <source>
        <strain evidence="8">DSM 18569</strain>
    </source>
</reference>
<protein>
    <recommendedName>
        <fullName evidence="4">N-acylglucosamine-6-phosphate 2-epimerase</fullName>
        <ecNumber evidence="4">5.1.3.9</ecNumber>
    </recommendedName>
</protein>
<dbReference type="AlphaFoldDB" id="A0A1M7EPT8"/>
<dbReference type="GO" id="GO:0006053">
    <property type="term" value="P:N-acetylmannosamine catabolic process"/>
    <property type="evidence" value="ECO:0007669"/>
    <property type="project" value="TreeGrafter"/>
</dbReference>
<dbReference type="Gene3D" id="3.20.20.70">
    <property type="entry name" value="Aldolase class I"/>
    <property type="match status" value="1"/>
</dbReference>
<evidence type="ECO:0000256" key="6">
    <source>
        <dbReference type="ARBA" id="ARBA00023277"/>
    </source>
</evidence>
<dbReference type="EMBL" id="FRAS01000026">
    <property type="protein sequence ID" value="SHL93761.1"/>
    <property type="molecule type" value="Genomic_DNA"/>
</dbReference>
<organism evidence="7 8">
    <name type="scientific">Hymenobacter psychrotolerans DSM 18569</name>
    <dbReference type="NCBI Taxonomy" id="1121959"/>
    <lineage>
        <taxon>Bacteria</taxon>
        <taxon>Pseudomonadati</taxon>
        <taxon>Bacteroidota</taxon>
        <taxon>Cytophagia</taxon>
        <taxon>Cytophagales</taxon>
        <taxon>Hymenobacteraceae</taxon>
        <taxon>Hymenobacter</taxon>
    </lineage>
</organism>
<dbReference type="PANTHER" id="PTHR36204">
    <property type="entry name" value="N-ACETYLMANNOSAMINE-6-PHOSPHATE 2-EPIMERASE-RELATED"/>
    <property type="match status" value="1"/>
</dbReference>
<dbReference type="InterPro" id="IPR013785">
    <property type="entry name" value="Aldolase_TIM"/>
</dbReference>
<dbReference type="Proteomes" id="UP000183947">
    <property type="component" value="Unassembled WGS sequence"/>
</dbReference>
<dbReference type="STRING" id="1121959.SAMN02746009_03653"/>
<evidence type="ECO:0000313" key="8">
    <source>
        <dbReference type="Proteomes" id="UP000183947"/>
    </source>
</evidence>
<evidence type="ECO:0000256" key="2">
    <source>
        <dbReference type="ARBA" id="ARBA00002147"/>
    </source>
</evidence>
<proteinExistence type="predicted"/>
<dbReference type="SUPFAM" id="SSF51366">
    <property type="entry name" value="Ribulose-phoshate binding barrel"/>
    <property type="match status" value="1"/>
</dbReference>
<keyword evidence="5" id="KW-0413">Isomerase</keyword>
<dbReference type="InterPro" id="IPR011060">
    <property type="entry name" value="RibuloseP-bd_barrel"/>
</dbReference>
<name>A0A1M7EPT8_9BACT</name>
<dbReference type="UniPathway" id="UPA00629">
    <property type="reaction ID" value="UER00682"/>
</dbReference>
<dbReference type="GO" id="GO:0005829">
    <property type="term" value="C:cytosol"/>
    <property type="evidence" value="ECO:0007669"/>
    <property type="project" value="TreeGrafter"/>
</dbReference>
<dbReference type="RefSeq" id="WP_073288207.1">
    <property type="nucleotide sequence ID" value="NZ_FRAS01000026.1"/>
</dbReference>
<dbReference type="InterPro" id="IPR007260">
    <property type="entry name" value="NanE"/>
</dbReference>
<dbReference type="EC" id="5.1.3.9" evidence="4"/>
<evidence type="ECO:0000256" key="4">
    <source>
        <dbReference type="ARBA" id="ARBA00013180"/>
    </source>
</evidence>
<comment type="pathway">
    <text evidence="3">Amino-sugar metabolism; N-acetylneuraminate degradation; D-fructose 6-phosphate from N-acetylneuraminate: step 3/5.</text>
</comment>
<comment type="function">
    <text evidence="2">Converts N-acetylmannosamine-6-phosphate (ManNAc-6-P) to N-acetylglucosamine-6-phosphate (GlcNAc-6-P).</text>
</comment>
<comment type="catalytic activity">
    <reaction evidence="1">
        <text>an N-acyl-D-glucosamine 6-phosphate = an N-acyl-D-mannosamine 6-phosphate</text>
        <dbReference type="Rhea" id="RHEA:23932"/>
        <dbReference type="ChEBI" id="CHEBI:57599"/>
        <dbReference type="ChEBI" id="CHEBI:57666"/>
        <dbReference type="EC" id="5.1.3.9"/>
    </reaction>
</comment>
<evidence type="ECO:0000256" key="5">
    <source>
        <dbReference type="ARBA" id="ARBA00023235"/>
    </source>
</evidence>
<accession>A0A1M7EPT8</accession>
<dbReference type="GO" id="GO:0047465">
    <property type="term" value="F:N-acylglucosamine-6-phosphate 2-epimerase activity"/>
    <property type="evidence" value="ECO:0007669"/>
    <property type="project" value="UniProtKB-EC"/>
</dbReference>